<dbReference type="STRING" id="2025994.A0A2T3ACX5"/>
<dbReference type="PANTHER" id="PTHR35519:SF2">
    <property type="entry name" value="PH DOMAIN PROTEIN"/>
    <property type="match status" value="1"/>
</dbReference>
<dbReference type="AlphaFoldDB" id="A0A2T3ACX5"/>
<gene>
    <name evidence="2" type="ORF">BD289DRAFT_365032</name>
</gene>
<evidence type="ECO:0000313" key="3">
    <source>
        <dbReference type="Proteomes" id="UP000241462"/>
    </source>
</evidence>
<evidence type="ECO:0000313" key="2">
    <source>
        <dbReference type="EMBL" id="PSR92113.1"/>
    </source>
</evidence>
<dbReference type="Proteomes" id="UP000241462">
    <property type="component" value="Unassembled WGS sequence"/>
</dbReference>
<feature type="region of interest" description="Disordered" evidence="1">
    <location>
        <begin position="186"/>
        <end position="280"/>
    </location>
</feature>
<evidence type="ECO:0008006" key="4">
    <source>
        <dbReference type="Google" id="ProtNLM"/>
    </source>
</evidence>
<dbReference type="InParanoid" id="A0A2T3ACX5"/>
<dbReference type="InterPro" id="IPR025187">
    <property type="entry name" value="DUF4112"/>
</dbReference>
<dbReference type="PANTHER" id="PTHR35519">
    <property type="entry name" value="MEMBRANE PROTEINS"/>
    <property type="match status" value="1"/>
</dbReference>
<accession>A0A2T3ACX5</accession>
<dbReference type="OrthoDB" id="2103474at2759"/>
<proteinExistence type="predicted"/>
<feature type="compositionally biased region" description="Gly residues" evidence="1">
    <location>
        <begin position="186"/>
        <end position="197"/>
    </location>
</feature>
<keyword evidence="3" id="KW-1185">Reference proteome</keyword>
<feature type="compositionally biased region" description="Gly residues" evidence="1">
    <location>
        <begin position="223"/>
        <end position="257"/>
    </location>
</feature>
<evidence type="ECO:0000256" key="1">
    <source>
        <dbReference type="SAM" id="MobiDB-lite"/>
    </source>
</evidence>
<dbReference type="EMBL" id="KZ678410">
    <property type="protein sequence ID" value="PSR92113.1"/>
    <property type="molecule type" value="Genomic_DNA"/>
</dbReference>
<dbReference type="FunCoup" id="A0A2T3ACX5">
    <property type="interactions" value="33"/>
</dbReference>
<name>A0A2T3ACX5_9PEZI</name>
<organism evidence="2 3">
    <name type="scientific">Coniella lustricola</name>
    <dbReference type="NCBI Taxonomy" id="2025994"/>
    <lineage>
        <taxon>Eukaryota</taxon>
        <taxon>Fungi</taxon>
        <taxon>Dikarya</taxon>
        <taxon>Ascomycota</taxon>
        <taxon>Pezizomycotina</taxon>
        <taxon>Sordariomycetes</taxon>
        <taxon>Sordariomycetidae</taxon>
        <taxon>Diaporthales</taxon>
        <taxon>Schizoparmaceae</taxon>
        <taxon>Coniella</taxon>
    </lineage>
</organism>
<sequence length="280" mass="29052">MVRLTISPLPRLQDPFFEEIKTTGRNGQVKIKKQKKGTPPGLSRHDGDILMAVRRRAYWLDLSLFNLCGIRFGWSAIIGLFPGVGDAIDAMMAYLLVYRKAIQVDGGLPAALQSRMLLNIALDFGIGIVPFLGDIADAWFKANTRNAWLLEEYLLTKAEAQRRGDGSVDRGAKHVLDAEDLNAAGVGGDGGSVGPVGGAPPAPSAGSTRVPAAAKVKKSRFGFGSGSGTGTGTGAGTGAGTSIGTGNGNGNGNGGHGSRSVGHDNLDADVEMGVVDGPRR</sequence>
<dbReference type="Pfam" id="PF13430">
    <property type="entry name" value="DUF4112"/>
    <property type="match status" value="1"/>
</dbReference>
<reference evidence="2 3" key="1">
    <citation type="journal article" date="2018" name="Mycol. Prog.">
        <title>Coniella lustricola, a new species from submerged detritus.</title>
        <authorList>
            <person name="Raudabaugh D.B."/>
            <person name="Iturriaga T."/>
            <person name="Carver A."/>
            <person name="Mondo S."/>
            <person name="Pangilinan J."/>
            <person name="Lipzen A."/>
            <person name="He G."/>
            <person name="Amirebrahimi M."/>
            <person name="Grigoriev I.V."/>
            <person name="Miller A.N."/>
        </authorList>
    </citation>
    <scope>NUCLEOTIDE SEQUENCE [LARGE SCALE GENOMIC DNA]</scope>
    <source>
        <strain evidence="2 3">B22-T-1</strain>
    </source>
</reference>
<protein>
    <recommendedName>
        <fullName evidence="4">PH domain-containing protein</fullName>
    </recommendedName>
</protein>